<dbReference type="AlphaFoldDB" id="A0A3N4K325"/>
<dbReference type="Proteomes" id="UP000276215">
    <property type="component" value="Unassembled WGS sequence"/>
</dbReference>
<protein>
    <submittedName>
        <fullName evidence="2">Uncharacterized protein</fullName>
    </submittedName>
</protein>
<evidence type="ECO:0000313" key="2">
    <source>
        <dbReference type="EMBL" id="RPB04967.1"/>
    </source>
</evidence>
<organism evidence="2 3">
    <name type="scientific">Choiromyces venosus 120613-1</name>
    <dbReference type="NCBI Taxonomy" id="1336337"/>
    <lineage>
        <taxon>Eukaryota</taxon>
        <taxon>Fungi</taxon>
        <taxon>Dikarya</taxon>
        <taxon>Ascomycota</taxon>
        <taxon>Pezizomycotina</taxon>
        <taxon>Pezizomycetes</taxon>
        <taxon>Pezizales</taxon>
        <taxon>Tuberaceae</taxon>
        <taxon>Choiromyces</taxon>
    </lineage>
</organism>
<evidence type="ECO:0000313" key="3">
    <source>
        <dbReference type="Proteomes" id="UP000276215"/>
    </source>
</evidence>
<sequence length="68" mass="7429">MALVLVIGSKDHSASISDVKQLSNSDWTGSTLKNLTQHSPDIFSGSSSQPLPTPNFRMNLHSRPLPRQ</sequence>
<gene>
    <name evidence="2" type="ORF">L873DRAFT_1798359</name>
</gene>
<reference evidence="2 3" key="1">
    <citation type="journal article" date="2018" name="Nat. Ecol. Evol.">
        <title>Pezizomycetes genomes reveal the molecular basis of ectomycorrhizal truffle lifestyle.</title>
        <authorList>
            <person name="Murat C."/>
            <person name="Payen T."/>
            <person name="Noel B."/>
            <person name="Kuo A."/>
            <person name="Morin E."/>
            <person name="Chen J."/>
            <person name="Kohler A."/>
            <person name="Krizsan K."/>
            <person name="Balestrini R."/>
            <person name="Da Silva C."/>
            <person name="Montanini B."/>
            <person name="Hainaut M."/>
            <person name="Levati E."/>
            <person name="Barry K.W."/>
            <person name="Belfiori B."/>
            <person name="Cichocki N."/>
            <person name="Clum A."/>
            <person name="Dockter R.B."/>
            <person name="Fauchery L."/>
            <person name="Guy J."/>
            <person name="Iotti M."/>
            <person name="Le Tacon F."/>
            <person name="Lindquist E.A."/>
            <person name="Lipzen A."/>
            <person name="Malagnac F."/>
            <person name="Mello A."/>
            <person name="Molinier V."/>
            <person name="Miyauchi S."/>
            <person name="Poulain J."/>
            <person name="Riccioni C."/>
            <person name="Rubini A."/>
            <person name="Sitrit Y."/>
            <person name="Splivallo R."/>
            <person name="Traeger S."/>
            <person name="Wang M."/>
            <person name="Zifcakova L."/>
            <person name="Wipf D."/>
            <person name="Zambonelli A."/>
            <person name="Paolocci F."/>
            <person name="Nowrousian M."/>
            <person name="Ottonello S."/>
            <person name="Baldrian P."/>
            <person name="Spatafora J.W."/>
            <person name="Henrissat B."/>
            <person name="Nagy L.G."/>
            <person name="Aury J.M."/>
            <person name="Wincker P."/>
            <person name="Grigoriev I.V."/>
            <person name="Bonfante P."/>
            <person name="Martin F.M."/>
        </authorList>
    </citation>
    <scope>NUCLEOTIDE SEQUENCE [LARGE SCALE GENOMIC DNA]</scope>
    <source>
        <strain evidence="2 3">120613-1</strain>
    </source>
</reference>
<name>A0A3N4K325_9PEZI</name>
<keyword evidence="3" id="KW-1185">Reference proteome</keyword>
<dbReference type="EMBL" id="ML120355">
    <property type="protein sequence ID" value="RPB04967.1"/>
    <property type="molecule type" value="Genomic_DNA"/>
</dbReference>
<evidence type="ECO:0000256" key="1">
    <source>
        <dbReference type="SAM" id="MobiDB-lite"/>
    </source>
</evidence>
<proteinExistence type="predicted"/>
<feature type="compositionally biased region" description="Polar residues" evidence="1">
    <location>
        <begin position="38"/>
        <end position="50"/>
    </location>
</feature>
<accession>A0A3N4K325</accession>
<feature type="region of interest" description="Disordered" evidence="1">
    <location>
        <begin position="38"/>
        <end position="68"/>
    </location>
</feature>